<accession>A0A2N7XAJ8</accession>
<dbReference type="GO" id="GO:0005886">
    <property type="term" value="C:plasma membrane"/>
    <property type="evidence" value="ECO:0007669"/>
    <property type="project" value="TreeGrafter"/>
</dbReference>
<dbReference type="InterPro" id="IPR007383">
    <property type="entry name" value="DUF445"/>
</dbReference>
<sequence>MTASPRGSRDRPQMKRDKRQQRPDKARDLRRMKAAATGLLIAMIALFAVSAFFERAYPVLGFVRAFAEAGMAGGIADWFAVTALFRHPLRLPLPHTAIIPRNKDRIGENLGNFFEQNFLSQEDIAAKLADVDLSGAFVRWIGKPEQTGQIADYLAGLMPDLLASVGTEDVEQFTRSALAARIREIELAPLVGGVLTQVARTIDYDALITPALEELALLFHENHDLIRRRVREGTGWIWQRIALDDKVADAVIRVIDEAMTDVRDNRDHPWRRRFGEFAHELIAGLAASPAYLAKCEAWREQLLEHPAFAAWVGSLWSELVEQTRMDAQAPDSVVKARLQTLITQWTREALRDEALRSRMNERAREAILDMMPAQRHELARLIADTVRRWDTATVTEKLEVEVGRDLQFVRVNGTLIGGMVGLVLHALGTLF</sequence>
<reference evidence="2 3" key="1">
    <citation type="submission" date="2018-01" db="EMBL/GenBank/DDBJ databases">
        <title>Whole genome analyses suggest that Burkholderia sensu lato contains two further novel genera in the rhizoxinica-symbiotica group Mycetohabitans gen. nov., and Trinickia gen. nov.: implications for the evolution of diazotrophy and nodulation in the Burkholderiaceae.</title>
        <authorList>
            <person name="Estrada-de los Santos P."/>
            <person name="Palmer M."/>
            <person name="Chavez-Ramirez B."/>
            <person name="Beukes C."/>
            <person name="Steenkamp E.T."/>
            <person name="Hirsch A.M."/>
            <person name="Manyaka P."/>
            <person name="Maluk M."/>
            <person name="Lafos M."/>
            <person name="Crook M."/>
            <person name="Gross E."/>
            <person name="Simon M.F."/>
            <person name="Bueno dos Reis Junior F."/>
            <person name="Poole P.S."/>
            <person name="Venter S.N."/>
            <person name="James E.K."/>
        </authorList>
    </citation>
    <scope>NUCLEOTIDE SEQUENCE [LARGE SCALE GENOMIC DNA]</scope>
    <source>
        <strain evidence="2 3">JPY 581</strain>
    </source>
</reference>
<evidence type="ECO:0000256" key="1">
    <source>
        <dbReference type="SAM" id="MobiDB-lite"/>
    </source>
</evidence>
<proteinExistence type="predicted"/>
<organism evidence="2 3">
    <name type="scientific">Trinickia symbiotica</name>
    <dbReference type="NCBI Taxonomy" id="863227"/>
    <lineage>
        <taxon>Bacteria</taxon>
        <taxon>Pseudomonadati</taxon>
        <taxon>Pseudomonadota</taxon>
        <taxon>Betaproteobacteria</taxon>
        <taxon>Burkholderiales</taxon>
        <taxon>Burkholderiaceae</taxon>
        <taxon>Trinickia</taxon>
    </lineage>
</organism>
<evidence type="ECO:0000313" key="2">
    <source>
        <dbReference type="EMBL" id="PMS38786.1"/>
    </source>
</evidence>
<dbReference type="PANTHER" id="PTHR38442:SF1">
    <property type="entry name" value="INNER MEMBRANE PROTEIN"/>
    <property type="match status" value="1"/>
</dbReference>
<dbReference type="Proteomes" id="UP000235777">
    <property type="component" value="Unassembled WGS sequence"/>
</dbReference>
<dbReference type="EMBL" id="PNYC01000001">
    <property type="protein sequence ID" value="PMS38786.1"/>
    <property type="molecule type" value="Genomic_DNA"/>
</dbReference>
<keyword evidence="3" id="KW-1185">Reference proteome</keyword>
<dbReference type="AlphaFoldDB" id="A0A2N7XAJ8"/>
<protein>
    <submittedName>
        <fullName evidence="2">DUF445 domain-containing protein</fullName>
    </submittedName>
</protein>
<gene>
    <name evidence="2" type="ORF">C0Z20_02800</name>
</gene>
<dbReference type="PANTHER" id="PTHR38442">
    <property type="entry name" value="INNER MEMBRANE PROTEIN-RELATED"/>
    <property type="match status" value="1"/>
</dbReference>
<feature type="compositionally biased region" description="Basic and acidic residues" evidence="1">
    <location>
        <begin position="7"/>
        <end position="28"/>
    </location>
</feature>
<comment type="caution">
    <text evidence="2">The sequence shown here is derived from an EMBL/GenBank/DDBJ whole genome shotgun (WGS) entry which is preliminary data.</text>
</comment>
<evidence type="ECO:0000313" key="3">
    <source>
        <dbReference type="Proteomes" id="UP000235777"/>
    </source>
</evidence>
<name>A0A2N7XAJ8_9BURK</name>
<feature type="region of interest" description="Disordered" evidence="1">
    <location>
        <begin position="1"/>
        <end position="28"/>
    </location>
</feature>
<dbReference type="Pfam" id="PF04286">
    <property type="entry name" value="DUF445"/>
    <property type="match status" value="1"/>
</dbReference>